<proteinExistence type="predicted"/>
<sequence>MTTTVFKSPTMVIDGKVTIVTRDQWAKIKLSAEDYAKYQTALARETAIWDEAKADGEVELIPIFEVQANGTRKVVGTQTVLNNFAIPSDVEFQTFYQQFLADPELTWPT</sequence>
<reference evidence="1" key="1">
    <citation type="submission" date="2020-05" db="EMBL/GenBank/DDBJ databases">
        <authorList>
            <person name="Chiriac C."/>
            <person name="Salcher M."/>
            <person name="Ghai R."/>
            <person name="Kavagutti S V."/>
        </authorList>
    </citation>
    <scope>NUCLEOTIDE SEQUENCE</scope>
</reference>
<organism evidence="1">
    <name type="scientific">uncultured Caudovirales phage</name>
    <dbReference type="NCBI Taxonomy" id="2100421"/>
    <lineage>
        <taxon>Viruses</taxon>
        <taxon>Duplodnaviria</taxon>
        <taxon>Heunggongvirae</taxon>
        <taxon>Uroviricota</taxon>
        <taxon>Caudoviricetes</taxon>
        <taxon>Peduoviridae</taxon>
        <taxon>Maltschvirus</taxon>
        <taxon>Maltschvirus maltsch</taxon>
    </lineage>
</organism>
<accession>A0A6J7WGW0</accession>
<protein>
    <submittedName>
        <fullName evidence="1">Uncharacterized protein</fullName>
    </submittedName>
</protein>
<gene>
    <name evidence="1" type="ORF">UFOVP190_319</name>
</gene>
<name>A0A6J7WGW0_9CAUD</name>
<dbReference type="EMBL" id="LR798243">
    <property type="protein sequence ID" value="CAB5214919.1"/>
    <property type="molecule type" value="Genomic_DNA"/>
</dbReference>
<evidence type="ECO:0000313" key="1">
    <source>
        <dbReference type="EMBL" id="CAB5214919.1"/>
    </source>
</evidence>